<feature type="compositionally biased region" description="Acidic residues" evidence="1">
    <location>
        <begin position="388"/>
        <end position="404"/>
    </location>
</feature>
<dbReference type="EMBL" id="JARJCN010000005">
    <property type="protein sequence ID" value="KAJ7100611.1"/>
    <property type="molecule type" value="Genomic_DNA"/>
</dbReference>
<keyword evidence="3" id="KW-1185">Reference proteome</keyword>
<proteinExistence type="predicted"/>
<name>A0AAD6UL67_9AGAR</name>
<accession>A0AAD6UL67</accession>
<feature type="region of interest" description="Disordered" evidence="1">
    <location>
        <begin position="34"/>
        <end position="141"/>
    </location>
</feature>
<feature type="region of interest" description="Disordered" evidence="1">
    <location>
        <begin position="171"/>
        <end position="409"/>
    </location>
</feature>
<feature type="compositionally biased region" description="Acidic residues" evidence="1">
    <location>
        <begin position="300"/>
        <end position="313"/>
    </location>
</feature>
<feature type="compositionally biased region" description="Acidic residues" evidence="1">
    <location>
        <begin position="363"/>
        <end position="372"/>
    </location>
</feature>
<feature type="compositionally biased region" description="Low complexity" evidence="1">
    <location>
        <begin position="213"/>
        <end position="245"/>
    </location>
</feature>
<evidence type="ECO:0000313" key="3">
    <source>
        <dbReference type="Proteomes" id="UP001222325"/>
    </source>
</evidence>
<sequence length="505" mass="54600">MVVSPRDYRSASNFPASPLHFALKRGLCHLISPEPPVRSQKRKRSHAFDLTTPAVWGEPPVPPSGQILPAPDSTRRKRGPPVRCTPPATELTRGTSSHSYYRRNIEPPQEGTANGDVDERRPTRIQSRRAIQQTPPAKRRKLLEAGASTGRTLSVKPAALPAAVLLLTDEPARRSTSSRQTRKNGGTPRFIGNIECRVDIPDTTLGSNLSDMPSPASATSDGSSGSSSSSRSTCSEYFPSGSESSGSDDSEESSDLLEEGDSLDETTSSESDDSDSESDDSDFESDDSDCWTESSRSDSDEGLEESGEDEEAEDGFRASTSSSNRLGTESCDNEDDGELDELEEDENEDPDSVSDTLTRVQIESDECDELEDNGQPALGGGNSVPQVDDNDDSEEHDELEDDTDLFVPSRAATDNDISRVAPHIDAGVISPAKSACDRVPIASTPVEVKYESSDARLTQRRNYRCSEATEGTPWTPDGIPETNHGGLRLWFQAPKLEQISDAAVC</sequence>
<comment type="caution">
    <text evidence="2">The sequence shown here is derived from an EMBL/GenBank/DDBJ whole genome shotgun (WGS) entry which is preliminary data.</text>
</comment>
<gene>
    <name evidence="2" type="ORF">B0H15DRAFT_455409</name>
</gene>
<evidence type="ECO:0000256" key="1">
    <source>
        <dbReference type="SAM" id="MobiDB-lite"/>
    </source>
</evidence>
<dbReference type="Proteomes" id="UP001222325">
    <property type="component" value="Unassembled WGS sequence"/>
</dbReference>
<evidence type="ECO:0000313" key="2">
    <source>
        <dbReference type="EMBL" id="KAJ7100611.1"/>
    </source>
</evidence>
<feature type="compositionally biased region" description="Acidic residues" evidence="1">
    <location>
        <begin position="270"/>
        <end position="290"/>
    </location>
</feature>
<feature type="compositionally biased region" description="Acidic residues" evidence="1">
    <location>
        <begin position="246"/>
        <end position="264"/>
    </location>
</feature>
<protein>
    <submittedName>
        <fullName evidence="2">Uncharacterized protein</fullName>
    </submittedName>
</protein>
<dbReference type="AlphaFoldDB" id="A0AAD6UL67"/>
<feature type="compositionally biased region" description="Acidic residues" evidence="1">
    <location>
        <begin position="331"/>
        <end position="352"/>
    </location>
</feature>
<organism evidence="2 3">
    <name type="scientific">Mycena belliarum</name>
    <dbReference type="NCBI Taxonomy" id="1033014"/>
    <lineage>
        <taxon>Eukaryota</taxon>
        <taxon>Fungi</taxon>
        <taxon>Dikarya</taxon>
        <taxon>Basidiomycota</taxon>
        <taxon>Agaricomycotina</taxon>
        <taxon>Agaricomycetes</taxon>
        <taxon>Agaricomycetidae</taxon>
        <taxon>Agaricales</taxon>
        <taxon>Marasmiineae</taxon>
        <taxon>Mycenaceae</taxon>
        <taxon>Mycena</taxon>
    </lineage>
</organism>
<reference evidence="2" key="1">
    <citation type="submission" date="2023-03" db="EMBL/GenBank/DDBJ databases">
        <title>Massive genome expansion in bonnet fungi (Mycena s.s.) driven by repeated elements and novel gene families across ecological guilds.</title>
        <authorList>
            <consortium name="Lawrence Berkeley National Laboratory"/>
            <person name="Harder C.B."/>
            <person name="Miyauchi S."/>
            <person name="Viragh M."/>
            <person name="Kuo A."/>
            <person name="Thoen E."/>
            <person name="Andreopoulos B."/>
            <person name="Lu D."/>
            <person name="Skrede I."/>
            <person name="Drula E."/>
            <person name="Henrissat B."/>
            <person name="Morin E."/>
            <person name="Kohler A."/>
            <person name="Barry K."/>
            <person name="LaButti K."/>
            <person name="Morin E."/>
            <person name="Salamov A."/>
            <person name="Lipzen A."/>
            <person name="Mereny Z."/>
            <person name="Hegedus B."/>
            <person name="Baldrian P."/>
            <person name="Stursova M."/>
            <person name="Weitz H."/>
            <person name="Taylor A."/>
            <person name="Grigoriev I.V."/>
            <person name="Nagy L.G."/>
            <person name="Martin F."/>
            <person name="Kauserud H."/>
        </authorList>
    </citation>
    <scope>NUCLEOTIDE SEQUENCE</scope>
    <source>
        <strain evidence="2">CBHHK173m</strain>
    </source>
</reference>
<feature type="compositionally biased region" description="Polar residues" evidence="1">
    <location>
        <begin position="318"/>
        <end position="327"/>
    </location>
</feature>